<dbReference type="Proteomes" id="UP001148614">
    <property type="component" value="Unassembled WGS sequence"/>
</dbReference>
<keyword evidence="3" id="KW-1185">Reference proteome</keyword>
<sequence>MRAHEPALKVWGELPFDTMMDVMAHQWRKDATRIIYAHSQHYHDECLVNPSLPQKDQRKFLEEDLKRHRTKYVLHYVHAFDETRRHEGGAGPSKVTKKHEKIIQSKLRSRQSLQRRETPLVEGNHDLEPVQEEDGELDTAFVIAWAGTHPGRRGSEARHSDIHRPPTEWQHAHPSS</sequence>
<dbReference type="EMBL" id="JANPWZ010003622">
    <property type="protein sequence ID" value="KAJ3551904.1"/>
    <property type="molecule type" value="Genomic_DNA"/>
</dbReference>
<feature type="region of interest" description="Disordered" evidence="1">
    <location>
        <begin position="85"/>
        <end position="133"/>
    </location>
</feature>
<name>A0A9W8N318_9PEZI</name>
<feature type="compositionally biased region" description="Basic and acidic residues" evidence="1">
    <location>
        <begin position="153"/>
        <end position="166"/>
    </location>
</feature>
<accession>A0A9W8N318</accession>
<feature type="compositionally biased region" description="Basic and acidic residues" evidence="1">
    <location>
        <begin position="114"/>
        <end position="128"/>
    </location>
</feature>
<comment type="caution">
    <text evidence="2">The sequence shown here is derived from an EMBL/GenBank/DDBJ whole genome shotgun (WGS) entry which is preliminary data.</text>
</comment>
<evidence type="ECO:0000256" key="1">
    <source>
        <dbReference type="SAM" id="MobiDB-lite"/>
    </source>
</evidence>
<proteinExistence type="predicted"/>
<evidence type="ECO:0000313" key="2">
    <source>
        <dbReference type="EMBL" id="KAJ3551904.1"/>
    </source>
</evidence>
<feature type="region of interest" description="Disordered" evidence="1">
    <location>
        <begin position="149"/>
        <end position="176"/>
    </location>
</feature>
<gene>
    <name evidence="2" type="ORF">NPX13_g11246</name>
</gene>
<organism evidence="2 3">
    <name type="scientific">Xylaria arbuscula</name>
    <dbReference type="NCBI Taxonomy" id="114810"/>
    <lineage>
        <taxon>Eukaryota</taxon>
        <taxon>Fungi</taxon>
        <taxon>Dikarya</taxon>
        <taxon>Ascomycota</taxon>
        <taxon>Pezizomycotina</taxon>
        <taxon>Sordariomycetes</taxon>
        <taxon>Xylariomycetidae</taxon>
        <taxon>Xylariales</taxon>
        <taxon>Xylariaceae</taxon>
        <taxon>Xylaria</taxon>
    </lineage>
</organism>
<reference evidence="2" key="1">
    <citation type="submission" date="2022-07" db="EMBL/GenBank/DDBJ databases">
        <title>Genome Sequence of Xylaria arbuscula.</title>
        <authorList>
            <person name="Buettner E."/>
        </authorList>
    </citation>
    <scope>NUCLEOTIDE SEQUENCE</scope>
    <source>
        <strain evidence="2">VT107</strain>
    </source>
</reference>
<dbReference type="AlphaFoldDB" id="A0A9W8N318"/>
<dbReference type="VEuPathDB" id="FungiDB:F4678DRAFT_473105"/>
<evidence type="ECO:0000313" key="3">
    <source>
        <dbReference type="Proteomes" id="UP001148614"/>
    </source>
</evidence>
<protein>
    <submittedName>
        <fullName evidence="2">Uncharacterized protein</fullName>
    </submittedName>
</protein>